<dbReference type="RefSeq" id="WP_189090863.1">
    <property type="nucleotide sequence ID" value="NZ_BMQL01000013.1"/>
</dbReference>
<dbReference type="AlphaFoldDB" id="A0A918C8P8"/>
<evidence type="ECO:0000313" key="2">
    <source>
        <dbReference type="Proteomes" id="UP000603865"/>
    </source>
</evidence>
<keyword evidence="2" id="KW-1185">Reference proteome</keyword>
<gene>
    <name evidence="1" type="ORF">GCM10008957_25170</name>
</gene>
<accession>A0A918C8P8</accession>
<proteinExistence type="predicted"/>
<sequence length="184" mass="21075">MNTVKDRIDLEVKNIKRILSLDERAYFDIISYYINGDIVHIVYVSNKLVGFKSIDERAFSYRAHAVDLDEKLNLLDVSLYNLFKTISIAIIEETAIFCLTTSKSSFSSEIYLCKALPFEFPDEYYMIDSILESLDEISCIFERELSIDKVKMTLKKHLPIIGGGLYIGLSNESSNVSLFEIEVV</sequence>
<comment type="caution">
    <text evidence="1">The sequence shown here is derived from an EMBL/GenBank/DDBJ whole genome shotgun (WGS) entry which is preliminary data.</text>
</comment>
<dbReference type="EMBL" id="BMQL01000013">
    <property type="protein sequence ID" value="GGR11384.1"/>
    <property type="molecule type" value="Genomic_DNA"/>
</dbReference>
<organism evidence="1 2">
    <name type="scientific">Deinococcus ruber</name>
    <dbReference type="NCBI Taxonomy" id="1848197"/>
    <lineage>
        <taxon>Bacteria</taxon>
        <taxon>Thermotogati</taxon>
        <taxon>Deinococcota</taxon>
        <taxon>Deinococci</taxon>
        <taxon>Deinococcales</taxon>
        <taxon>Deinococcaceae</taxon>
        <taxon>Deinococcus</taxon>
    </lineage>
</organism>
<reference evidence="1" key="2">
    <citation type="submission" date="2020-09" db="EMBL/GenBank/DDBJ databases">
        <authorList>
            <person name="Sun Q."/>
            <person name="Ohkuma M."/>
        </authorList>
    </citation>
    <scope>NUCLEOTIDE SEQUENCE</scope>
    <source>
        <strain evidence="1">JCM 31311</strain>
    </source>
</reference>
<evidence type="ECO:0000313" key="1">
    <source>
        <dbReference type="EMBL" id="GGR11384.1"/>
    </source>
</evidence>
<name>A0A918C8P8_9DEIO</name>
<protein>
    <submittedName>
        <fullName evidence="1">Uncharacterized protein</fullName>
    </submittedName>
</protein>
<dbReference type="Proteomes" id="UP000603865">
    <property type="component" value="Unassembled WGS sequence"/>
</dbReference>
<reference evidence="1" key="1">
    <citation type="journal article" date="2014" name="Int. J. Syst. Evol. Microbiol.">
        <title>Complete genome sequence of Corynebacterium casei LMG S-19264T (=DSM 44701T), isolated from a smear-ripened cheese.</title>
        <authorList>
            <consortium name="US DOE Joint Genome Institute (JGI-PGF)"/>
            <person name="Walter F."/>
            <person name="Albersmeier A."/>
            <person name="Kalinowski J."/>
            <person name="Ruckert C."/>
        </authorList>
    </citation>
    <scope>NUCLEOTIDE SEQUENCE</scope>
    <source>
        <strain evidence="1">JCM 31311</strain>
    </source>
</reference>